<dbReference type="InParanoid" id="B7GCN6"/>
<feature type="region of interest" description="Disordered" evidence="1">
    <location>
        <begin position="1"/>
        <end position="42"/>
    </location>
</feature>
<dbReference type="EMBL" id="CM000628">
    <property type="protein sequence ID" value="EEC43572.1"/>
    <property type="molecule type" value="Genomic_DNA"/>
</dbReference>
<dbReference type="GeneID" id="7198723"/>
<keyword evidence="2" id="KW-0472">Membrane</keyword>
<gene>
    <name evidence="4" type="ORF">PHATRDRAFT_50024</name>
</gene>
<dbReference type="RefSeq" id="XP_002184836.1">
    <property type="nucleotide sequence ID" value="XM_002184800.1"/>
</dbReference>
<feature type="transmembrane region" description="Helical" evidence="2">
    <location>
        <begin position="110"/>
        <end position="132"/>
    </location>
</feature>
<organism evidence="4 5">
    <name type="scientific">Phaeodactylum tricornutum (strain CCAP 1055/1)</name>
    <dbReference type="NCBI Taxonomy" id="556484"/>
    <lineage>
        <taxon>Eukaryota</taxon>
        <taxon>Sar</taxon>
        <taxon>Stramenopiles</taxon>
        <taxon>Ochrophyta</taxon>
        <taxon>Bacillariophyta</taxon>
        <taxon>Bacillariophyceae</taxon>
        <taxon>Bacillariophycidae</taxon>
        <taxon>Naviculales</taxon>
        <taxon>Phaeodactylaceae</taxon>
        <taxon>Phaeodactylum</taxon>
    </lineage>
</organism>
<dbReference type="InterPro" id="IPR037185">
    <property type="entry name" value="EmrE-like"/>
</dbReference>
<dbReference type="KEGG" id="pti:PHATRDRAFT_50024"/>
<evidence type="ECO:0000256" key="1">
    <source>
        <dbReference type="SAM" id="MobiDB-lite"/>
    </source>
</evidence>
<name>B7GCN6_PHATC</name>
<evidence type="ECO:0000259" key="3">
    <source>
        <dbReference type="Pfam" id="PF00892"/>
    </source>
</evidence>
<keyword evidence="2" id="KW-0812">Transmembrane</keyword>
<evidence type="ECO:0000256" key="2">
    <source>
        <dbReference type="SAM" id="Phobius"/>
    </source>
</evidence>
<dbReference type="InterPro" id="IPR000620">
    <property type="entry name" value="EamA_dom"/>
</dbReference>
<feature type="compositionally biased region" description="Polar residues" evidence="1">
    <location>
        <begin position="1"/>
        <end position="13"/>
    </location>
</feature>
<dbReference type="eggNOG" id="ENOG502SSK1">
    <property type="taxonomic scope" value="Eukaryota"/>
</dbReference>
<feature type="transmembrane region" description="Helical" evidence="2">
    <location>
        <begin position="203"/>
        <end position="221"/>
    </location>
</feature>
<feature type="transmembrane region" description="Helical" evidence="2">
    <location>
        <begin position="78"/>
        <end position="98"/>
    </location>
</feature>
<evidence type="ECO:0000313" key="4">
    <source>
        <dbReference type="EMBL" id="EEC43572.1"/>
    </source>
</evidence>
<dbReference type="OrthoDB" id="46352at2759"/>
<feature type="transmembrane region" description="Helical" evidence="2">
    <location>
        <begin position="147"/>
        <end position="166"/>
    </location>
</feature>
<feature type="domain" description="EamA" evidence="3">
    <location>
        <begin position="82"/>
        <end position="220"/>
    </location>
</feature>
<keyword evidence="5" id="KW-1185">Reference proteome</keyword>
<dbReference type="PaxDb" id="2850-Phatr50024"/>
<reference evidence="4 5" key="1">
    <citation type="journal article" date="2008" name="Nature">
        <title>The Phaeodactylum genome reveals the evolutionary history of diatom genomes.</title>
        <authorList>
            <person name="Bowler C."/>
            <person name="Allen A.E."/>
            <person name="Badger J.H."/>
            <person name="Grimwood J."/>
            <person name="Jabbari K."/>
            <person name="Kuo A."/>
            <person name="Maheswari U."/>
            <person name="Martens C."/>
            <person name="Maumus F."/>
            <person name="Otillar R.P."/>
            <person name="Rayko E."/>
            <person name="Salamov A."/>
            <person name="Vandepoele K."/>
            <person name="Beszteri B."/>
            <person name="Gruber A."/>
            <person name="Heijde M."/>
            <person name="Katinka M."/>
            <person name="Mock T."/>
            <person name="Valentin K."/>
            <person name="Verret F."/>
            <person name="Berges J.A."/>
            <person name="Brownlee C."/>
            <person name="Cadoret J.P."/>
            <person name="Chiovitti A."/>
            <person name="Choi C.J."/>
            <person name="Coesel S."/>
            <person name="De Martino A."/>
            <person name="Detter J.C."/>
            <person name="Durkin C."/>
            <person name="Falciatore A."/>
            <person name="Fournet J."/>
            <person name="Haruta M."/>
            <person name="Huysman M.J."/>
            <person name="Jenkins B.D."/>
            <person name="Jiroutova K."/>
            <person name="Jorgensen R.E."/>
            <person name="Joubert Y."/>
            <person name="Kaplan A."/>
            <person name="Kroger N."/>
            <person name="Kroth P.G."/>
            <person name="La Roche J."/>
            <person name="Lindquist E."/>
            <person name="Lommer M."/>
            <person name="Martin-Jezequel V."/>
            <person name="Lopez P.J."/>
            <person name="Lucas S."/>
            <person name="Mangogna M."/>
            <person name="McGinnis K."/>
            <person name="Medlin L.K."/>
            <person name="Montsant A."/>
            <person name="Oudot-Le Secq M.P."/>
            <person name="Napoli C."/>
            <person name="Obornik M."/>
            <person name="Parker M.S."/>
            <person name="Petit J.L."/>
            <person name="Porcel B.M."/>
            <person name="Poulsen N."/>
            <person name="Robison M."/>
            <person name="Rychlewski L."/>
            <person name="Rynearson T.A."/>
            <person name="Schmutz J."/>
            <person name="Shapiro H."/>
            <person name="Siaut M."/>
            <person name="Stanley M."/>
            <person name="Sussman M.R."/>
            <person name="Taylor A.R."/>
            <person name="Vardi A."/>
            <person name="von Dassow P."/>
            <person name="Vyverman W."/>
            <person name="Willis A."/>
            <person name="Wyrwicz L.S."/>
            <person name="Rokhsar D.S."/>
            <person name="Weissenbach J."/>
            <person name="Armbrust E.V."/>
            <person name="Green B.R."/>
            <person name="Van de Peer Y."/>
            <person name="Grigoriev I.V."/>
        </authorList>
    </citation>
    <scope>NUCLEOTIDE SEQUENCE [LARGE SCALE GENOMIC DNA]</scope>
    <source>
        <strain evidence="4 5">CCAP 1055/1</strain>
    </source>
</reference>
<keyword evidence="2" id="KW-1133">Transmembrane helix</keyword>
<dbReference type="HOGENOM" id="CLU_1206832_0_0_1"/>
<dbReference type="Pfam" id="PF00892">
    <property type="entry name" value="EamA"/>
    <property type="match status" value="1"/>
</dbReference>
<dbReference type="GO" id="GO:0016020">
    <property type="term" value="C:membrane"/>
    <property type="evidence" value="ECO:0007669"/>
    <property type="project" value="InterPro"/>
</dbReference>
<feature type="compositionally biased region" description="Polar residues" evidence="1">
    <location>
        <begin position="33"/>
        <end position="42"/>
    </location>
</feature>
<protein>
    <recommendedName>
        <fullName evidence="3">EamA domain-containing protein</fullName>
    </recommendedName>
</protein>
<dbReference type="SUPFAM" id="SSF103481">
    <property type="entry name" value="Multidrug resistance efflux transporter EmrE"/>
    <property type="match status" value="1"/>
</dbReference>
<accession>B7GCN6</accession>
<evidence type="ECO:0000313" key="5">
    <source>
        <dbReference type="Proteomes" id="UP000000759"/>
    </source>
</evidence>
<dbReference type="Proteomes" id="UP000000759">
    <property type="component" value="Chromosome 26"/>
</dbReference>
<proteinExistence type="predicted"/>
<sequence>MGQSSSHPAQKSPSAAFGRLRIDSPRPGRPSHRGSTLNTGRTASLQGMPAAWERSPLLGRELASVPSDVSSANGSPPLALWIGPALVCALAYALYNIFIKKGSASIHPVLGGVILQFVAALLGILLLSVLVWRDGGTEDLQYDLPGVQWAICAGVAVGSAEILSFIVSGMGVQAMQSIPIIIGGSVLFGTVLGYSVLQEMLTYRGWLGVVLIAAGIALVGTDPGGAGSVH</sequence>
<dbReference type="AlphaFoldDB" id="B7GCN6"/>
<reference evidence="5" key="2">
    <citation type="submission" date="2008-08" db="EMBL/GenBank/DDBJ databases">
        <authorList>
            <consortium name="Diatom Consortium"/>
            <person name="Grigoriev I."/>
            <person name="Grimwood J."/>
            <person name="Kuo A."/>
            <person name="Otillar R.P."/>
            <person name="Salamov A."/>
            <person name="Detter J.C."/>
            <person name="Lindquist E."/>
            <person name="Shapiro H."/>
            <person name="Lucas S."/>
            <person name="Glavina del Rio T."/>
            <person name="Pitluck S."/>
            <person name="Rokhsar D."/>
            <person name="Bowler C."/>
        </authorList>
    </citation>
    <scope>GENOME REANNOTATION</scope>
    <source>
        <strain evidence="5">CCAP 1055/1</strain>
    </source>
</reference>
<feature type="transmembrane region" description="Helical" evidence="2">
    <location>
        <begin position="178"/>
        <end position="197"/>
    </location>
</feature>